<dbReference type="NCBIfam" id="TIGR03934">
    <property type="entry name" value="TQXA_dom"/>
    <property type="match status" value="1"/>
</dbReference>
<keyword evidence="2" id="KW-0812">Transmembrane</keyword>
<dbReference type="AlphaFoldDB" id="A0A853BKI6"/>
<organism evidence="5 6">
    <name type="scientific">Streptomonospora nanhaiensis</name>
    <dbReference type="NCBI Taxonomy" id="1323731"/>
    <lineage>
        <taxon>Bacteria</taxon>
        <taxon>Bacillati</taxon>
        <taxon>Actinomycetota</taxon>
        <taxon>Actinomycetes</taxon>
        <taxon>Streptosporangiales</taxon>
        <taxon>Nocardiopsidaceae</taxon>
        <taxon>Streptomonospora</taxon>
    </lineage>
</organism>
<keyword evidence="2" id="KW-0472">Membrane</keyword>
<evidence type="ECO:0000256" key="1">
    <source>
        <dbReference type="SAM" id="MobiDB-lite"/>
    </source>
</evidence>
<evidence type="ECO:0000313" key="5">
    <source>
        <dbReference type="EMBL" id="NYI95763.1"/>
    </source>
</evidence>
<evidence type="ECO:0000256" key="3">
    <source>
        <dbReference type="SAM" id="SignalP"/>
    </source>
</evidence>
<name>A0A853BKI6_9ACTN</name>
<feature type="domain" description="Thioester" evidence="4">
    <location>
        <begin position="66"/>
        <end position="167"/>
    </location>
</feature>
<dbReference type="EMBL" id="JACCFO010000001">
    <property type="protein sequence ID" value="NYI95763.1"/>
    <property type="molecule type" value="Genomic_DNA"/>
</dbReference>
<feature type="compositionally biased region" description="Pro residues" evidence="1">
    <location>
        <begin position="301"/>
        <end position="331"/>
    </location>
</feature>
<comment type="caution">
    <text evidence="5">The sequence shown here is derived from an EMBL/GenBank/DDBJ whole genome shotgun (WGS) entry which is preliminary data.</text>
</comment>
<dbReference type="InterPro" id="IPR013552">
    <property type="entry name" value="Thioester_dom"/>
</dbReference>
<keyword evidence="2" id="KW-1133">Transmembrane helix</keyword>
<evidence type="ECO:0000313" key="6">
    <source>
        <dbReference type="Proteomes" id="UP000575985"/>
    </source>
</evidence>
<proteinExistence type="predicted"/>
<feature type="chain" id="PRO_5032699369" evidence="3">
    <location>
        <begin position="26"/>
        <end position="388"/>
    </location>
</feature>
<feature type="compositionally biased region" description="Acidic residues" evidence="1">
    <location>
        <begin position="333"/>
        <end position="346"/>
    </location>
</feature>
<keyword evidence="3" id="KW-0732">Signal</keyword>
<dbReference type="InterPro" id="IPR023849">
    <property type="entry name" value="TQXA_dom"/>
</dbReference>
<dbReference type="Pfam" id="PF08341">
    <property type="entry name" value="TED"/>
    <property type="match status" value="1"/>
</dbReference>
<gene>
    <name evidence="5" type="ORF">HNR12_002040</name>
</gene>
<evidence type="ECO:0000259" key="4">
    <source>
        <dbReference type="Pfam" id="PF08341"/>
    </source>
</evidence>
<evidence type="ECO:0000256" key="2">
    <source>
        <dbReference type="SAM" id="Phobius"/>
    </source>
</evidence>
<feature type="signal peptide" evidence="3">
    <location>
        <begin position="1"/>
        <end position="25"/>
    </location>
</feature>
<reference evidence="5 6" key="1">
    <citation type="submission" date="2020-07" db="EMBL/GenBank/DDBJ databases">
        <title>Sequencing the genomes of 1000 actinobacteria strains.</title>
        <authorList>
            <person name="Klenk H.-P."/>
        </authorList>
    </citation>
    <scope>NUCLEOTIDE SEQUENCE [LARGE SCALE GENOMIC DNA]</scope>
    <source>
        <strain evidence="5 6">DSM 45927</strain>
    </source>
</reference>
<accession>A0A853BKI6</accession>
<dbReference type="Gene3D" id="1.10.150.480">
    <property type="match status" value="1"/>
</dbReference>
<sequence length="388" mass="39788">MITKVAATAAAAALAFGVSTMPAYAEGAIGHYKGGGEQGLKVNTTDGSVSTTLFDLVLEDGTVLKTYCIDFETNIRKAEYQEDDWETYPGQGEFAEPAKVHWILQNSYPQVDVATLAEQSGVAGLQKQQALAGTQAAIWHFSNGIDLKDDNDANVKALYDYLVENAKDEPSTSEPNISLNIAPASAEGTAGETIGEFTVETTADAVPLTLEGPEGVELVDLETGEPVESVANGGKFGVAVPEGTEPGSATVTASVSTTVHAGRLFRGTGDTPTQTLITAEKGEVSVESGVTVNWTEGTQPSPSPSPSETPSPSPSDSPSPSPSETPSPSPSETPDDQAPPEDEDEGGLPVTGAAIGGLVAAAVAALGTGGAAMYLSRKRRSSAADSAE</sequence>
<feature type="region of interest" description="Disordered" evidence="1">
    <location>
        <begin position="293"/>
        <end position="352"/>
    </location>
</feature>
<protein>
    <submittedName>
        <fullName evidence="5">TQXA domain-containing protein</fullName>
    </submittedName>
</protein>
<keyword evidence="6" id="KW-1185">Reference proteome</keyword>
<dbReference type="Proteomes" id="UP000575985">
    <property type="component" value="Unassembled WGS sequence"/>
</dbReference>
<feature type="transmembrane region" description="Helical" evidence="2">
    <location>
        <begin position="353"/>
        <end position="375"/>
    </location>
</feature>